<dbReference type="EMBL" id="KQ458433">
    <property type="protein sequence ID" value="KPJ05899.1"/>
    <property type="molecule type" value="Genomic_DNA"/>
</dbReference>
<protein>
    <submittedName>
        <fullName evidence="2">[Pyruvate dehydrogenase [lipoamide]] kinase, mitochondrial</fullName>
    </submittedName>
</protein>
<keyword evidence="2" id="KW-0808">Transferase</keyword>
<keyword evidence="2" id="KW-0670">Pyruvate</keyword>
<accession>A0A0N1ICX6</accession>
<dbReference type="Proteomes" id="UP000053268">
    <property type="component" value="Unassembled WGS sequence"/>
</dbReference>
<proteinExistence type="predicted"/>
<keyword evidence="3" id="KW-1185">Reference proteome</keyword>
<dbReference type="AlphaFoldDB" id="A0A0N1ICX6"/>
<sequence length="89" mass="9650">MPAQGLRPAATEQGTGPPPHNLKLYSTQRLALSNEANELLPVFNRTSSKFYKPMPTLADWSGSLNTASNSQCARAKNREKLSPSISHGL</sequence>
<reference evidence="2 3" key="1">
    <citation type="journal article" date="2015" name="Nat. Commun.">
        <title>Outbred genome sequencing and CRISPR/Cas9 gene editing in butterflies.</title>
        <authorList>
            <person name="Li X."/>
            <person name="Fan D."/>
            <person name="Zhang W."/>
            <person name="Liu G."/>
            <person name="Zhang L."/>
            <person name="Zhao L."/>
            <person name="Fang X."/>
            <person name="Chen L."/>
            <person name="Dong Y."/>
            <person name="Chen Y."/>
            <person name="Ding Y."/>
            <person name="Zhao R."/>
            <person name="Feng M."/>
            <person name="Zhu Y."/>
            <person name="Feng Y."/>
            <person name="Jiang X."/>
            <person name="Zhu D."/>
            <person name="Xiang H."/>
            <person name="Feng X."/>
            <person name="Li S."/>
            <person name="Wang J."/>
            <person name="Zhang G."/>
            <person name="Kronforst M.R."/>
            <person name="Wang W."/>
        </authorList>
    </citation>
    <scope>NUCLEOTIDE SEQUENCE [LARGE SCALE GENOMIC DNA]</scope>
    <source>
        <strain evidence="2">Ya'a_city_454_Px</strain>
        <tissue evidence="2">Whole body</tissue>
    </source>
</reference>
<organism evidence="2 3">
    <name type="scientific">Papilio xuthus</name>
    <name type="common">Asian swallowtail butterfly</name>
    <dbReference type="NCBI Taxonomy" id="66420"/>
    <lineage>
        <taxon>Eukaryota</taxon>
        <taxon>Metazoa</taxon>
        <taxon>Ecdysozoa</taxon>
        <taxon>Arthropoda</taxon>
        <taxon>Hexapoda</taxon>
        <taxon>Insecta</taxon>
        <taxon>Pterygota</taxon>
        <taxon>Neoptera</taxon>
        <taxon>Endopterygota</taxon>
        <taxon>Lepidoptera</taxon>
        <taxon>Glossata</taxon>
        <taxon>Ditrysia</taxon>
        <taxon>Papilionoidea</taxon>
        <taxon>Papilionidae</taxon>
        <taxon>Papilioninae</taxon>
        <taxon>Papilio</taxon>
    </lineage>
</organism>
<feature type="region of interest" description="Disordered" evidence="1">
    <location>
        <begin position="1"/>
        <end position="22"/>
    </location>
</feature>
<dbReference type="GO" id="GO:0016301">
    <property type="term" value="F:kinase activity"/>
    <property type="evidence" value="ECO:0007669"/>
    <property type="project" value="UniProtKB-KW"/>
</dbReference>
<evidence type="ECO:0000313" key="3">
    <source>
        <dbReference type="Proteomes" id="UP000053268"/>
    </source>
</evidence>
<name>A0A0N1ICX6_PAPXU</name>
<evidence type="ECO:0000256" key="1">
    <source>
        <dbReference type="SAM" id="MobiDB-lite"/>
    </source>
</evidence>
<evidence type="ECO:0000313" key="2">
    <source>
        <dbReference type="EMBL" id="KPJ05899.1"/>
    </source>
</evidence>
<gene>
    <name evidence="2" type="ORF">RR46_00733</name>
</gene>
<keyword evidence="2" id="KW-0418">Kinase</keyword>